<keyword evidence="2" id="KW-0288">FMN</keyword>
<dbReference type="AlphaFoldDB" id="A0A6B9FC87"/>
<dbReference type="PROSITE" id="PS50113">
    <property type="entry name" value="PAC"/>
    <property type="match status" value="1"/>
</dbReference>
<reference evidence="8 9" key="1">
    <citation type="submission" date="2018-12" db="EMBL/GenBank/DDBJ databases">
        <title>Complete genome sequence of Haloplanus rallus MBLA0036.</title>
        <authorList>
            <person name="Nam Y.-d."/>
            <person name="Kang J."/>
            <person name="Chung W.-H."/>
            <person name="Park Y.S."/>
        </authorList>
    </citation>
    <scope>NUCLEOTIDE SEQUENCE [LARGE SCALE GENOMIC DNA]</scope>
    <source>
        <strain evidence="8 9">MBLA0036</strain>
    </source>
</reference>
<dbReference type="SUPFAM" id="SSF55874">
    <property type="entry name" value="ATPase domain of HSP90 chaperone/DNA topoisomerase II/histidine kinase"/>
    <property type="match status" value="1"/>
</dbReference>
<dbReference type="CDD" id="cd00130">
    <property type="entry name" value="PAS"/>
    <property type="match status" value="1"/>
</dbReference>
<dbReference type="InterPro" id="IPR035965">
    <property type="entry name" value="PAS-like_dom_sf"/>
</dbReference>
<dbReference type="PANTHER" id="PTHR47429">
    <property type="entry name" value="PROTEIN TWIN LOV 1"/>
    <property type="match status" value="1"/>
</dbReference>
<dbReference type="SMART" id="SM00091">
    <property type="entry name" value="PAS"/>
    <property type="match status" value="1"/>
</dbReference>
<dbReference type="KEGG" id="hra:EI982_17770"/>
<dbReference type="EMBL" id="CP034345">
    <property type="protein sequence ID" value="QGX96494.1"/>
    <property type="molecule type" value="Genomic_DNA"/>
</dbReference>
<evidence type="ECO:0000259" key="7">
    <source>
        <dbReference type="PROSITE" id="PS50113"/>
    </source>
</evidence>
<organism evidence="8 9">
    <name type="scientific">Haloplanus rallus</name>
    <dbReference type="NCBI Taxonomy" id="1816183"/>
    <lineage>
        <taxon>Archaea</taxon>
        <taxon>Methanobacteriati</taxon>
        <taxon>Methanobacteriota</taxon>
        <taxon>Stenosarchaea group</taxon>
        <taxon>Halobacteria</taxon>
        <taxon>Halobacteriales</taxon>
        <taxon>Haloferacaceae</taxon>
        <taxon>Haloplanus</taxon>
    </lineage>
</organism>
<evidence type="ECO:0000313" key="9">
    <source>
        <dbReference type="Proteomes" id="UP000428325"/>
    </source>
</evidence>
<dbReference type="Proteomes" id="UP000428325">
    <property type="component" value="Chromosome"/>
</dbReference>
<dbReference type="Gene3D" id="3.30.565.10">
    <property type="entry name" value="Histidine kinase-like ATPase, C-terminal domain"/>
    <property type="match status" value="1"/>
</dbReference>
<dbReference type="SMART" id="SM00086">
    <property type="entry name" value="PAC"/>
    <property type="match status" value="1"/>
</dbReference>
<dbReference type="InterPro" id="IPR036890">
    <property type="entry name" value="HATPase_C_sf"/>
</dbReference>
<dbReference type="PROSITE" id="PS50112">
    <property type="entry name" value="PAS"/>
    <property type="match status" value="1"/>
</dbReference>
<evidence type="ECO:0000259" key="5">
    <source>
        <dbReference type="PROSITE" id="PS50109"/>
    </source>
</evidence>
<feature type="domain" description="PAC" evidence="7">
    <location>
        <begin position="233"/>
        <end position="287"/>
    </location>
</feature>
<dbReference type="NCBIfam" id="TIGR00229">
    <property type="entry name" value="sensory_box"/>
    <property type="match status" value="1"/>
</dbReference>
<dbReference type="Gene3D" id="3.30.450.20">
    <property type="entry name" value="PAS domain"/>
    <property type="match status" value="1"/>
</dbReference>
<dbReference type="CDD" id="cd00075">
    <property type="entry name" value="HATPase"/>
    <property type="match status" value="1"/>
</dbReference>
<dbReference type="InterPro" id="IPR000014">
    <property type="entry name" value="PAS"/>
</dbReference>
<dbReference type="SUPFAM" id="SSF55785">
    <property type="entry name" value="PYP-like sensor domain (PAS domain)"/>
    <property type="match status" value="1"/>
</dbReference>
<evidence type="ECO:0000256" key="1">
    <source>
        <dbReference type="ARBA" id="ARBA00022630"/>
    </source>
</evidence>
<dbReference type="InterPro" id="IPR005467">
    <property type="entry name" value="His_kinase_dom"/>
</dbReference>
<dbReference type="Pfam" id="PF13426">
    <property type="entry name" value="PAS_9"/>
    <property type="match status" value="1"/>
</dbReference>
<feature type="domain" description="Histidine kinase" evidence="5">
    <location>
        <begin position="291"/>
        <end position="497"/>
    </location>
</feature>
<protein>
    <submittedName>
        <fullName evidence="8">PAS domain-containing protein</fullName>
    </submittedName>
</protein>
<dbReference type="OrthoDB" id="230688at2157"/>
<name>A0A6B9FC87_9EURY</name>
<dbReference type="GeneID" id="43371432"/>
<dbReference type="Pfam" id="PF02518">
    <property type="entry name" value="HATPase_c"/>
    <property type="match status" value="1"/>
</dbReference>
<keyword evidence="3" id="KW-0157">Chromophore</keyword>
<dbReference type="InterPro" id="IPR011006">
    <property type="entry name" value="CheY-like_superfamily"/>
</dbReference>
<dbReference type="InterPro" id="IPR000700">
    <property type="entry name" value="PAS-assoc_C"/>
</dbReference>
<sequence>MSREQADGAIEGGDDTRPSVDEPRVLLLMAPGRNRDLLVETLGRRYRVETTTDPTALETPFDCCVFDRQGLDRTEFSRIADLVETGRETGSAFLPFVLLVPAETADSVGTAVWDYVDDVIELPVERAELLSRIDNLIQRRRTAVELESRSRKLEETVAELRLKERAMDRAPVGITITDPSRDDNPMVYVNDRFQELTGYDAEEVLGRNCRFLQGEDTDPETRRLLRERIDAEQPVSVDIVNYRKNDQRFWQKLDVAPVRDEDGRVVNFVGFQTEITDRKIRERRLEVLNRVLSHNLKNKMNLIEGHVALLREELDRDGSLDSLGVIERAANDLMALGESVRRIDRIISTAKPADEPVSLRERIEQLVSVLRDRYPTATFDVTLPDTTCDVAVGGLTAALEEAMENAVRHNAEDAPAVEVRVDSRDEGWIDIEIEDDGPGIPEREVEVLEGGESPLNHAERLGLWQIHWIITKAGGEFSVRDAESGGTVVTLSVPCRD</sequence>
<evidence type="ECO:0000256" key="3">
    <source>
        <dbReference type="ARBA" id="ARBA00022991"/>
    </source>
</evidence>
<gene>
    <name evidence="8" type="ORF">EI982_17770</name>
</gene>
<feature type="domain" description="PAS" evidence="6">
    <location>
        <begin position="159"/>
        <end position="232"/>
    </location>
</feature>
<feature type="region of interest" description="Disordered" evidence="4">
    <location>
        <begin position="1"/>
        <end position="22"/>
    </location>
</feature>
<keyword evidence="1" id="KW-0285">Flavoprotein</keyword>
<dbReference type="RefSeq" id="WP_157690956.1">
    <property type="nucleotide sequence ID" value="NZ_CP034345.1"/>
</dbReference>
<dbReference type="InterPro" id="IPR003594">
    <property type="entry name" value="HATPase_dom"/>
</dbReference>
<proteinExistence type="predicted"/>
<dbReference type="SUPFAM" id="SSF52172">
    <property type="entry name" value="CheY-like"/>
    <property type="match status" value="1"/>
</dbReference>
<dbReference type="SMART" id="SM00387">
    <property type="entry name" value="HATPase_c"/>
    <property type="match status" value="1"/>
</dbReference>
<dbReference type="PANTHER" id="PTHR47429:SF2">
    <property type="entry name" value="PROTEIN TWIN LOV 1"/>
    <property type="match status" value="1"/>
</dbReference>
<evidence type="ECO:0000259" key="6">
    <source>
        <dbReference type="PROSITE" id="PS50112"/>
    </source>
</evidence>
<accession>A0A6B9FC87</accession>
<dbReference type="PROSITE" id="PS50109">
    <property type="entry name" value="HIS_KIN"/>
    <property type="match status" value="1"/>
</dbReference>
<dbReference type="InterPro" id="IPR001610">
    <property type="entry name" value="PAC"/>
</dbReference>
<evidence type="ECO:0000313" key="8">
    <source>
        <dbReference type="EMBL" id="QGX96494.1"/>
    </source>
</evidence>
<evidence type="ECO:0000256" key="2">
    <source>
        <dbReference type="ARBA" id="ARBA00022643"/>
    </source>
</evidence>
<evidence type="ECO:0000256" key="4">
    <source>
        <dbReference type="SAM" id="MobiDB-lite"/>
    </source>
</evidence>
<keyword evidence="9" id="KW-1185">Reference proteome</keyword>